<protein>
    <submittedName>
        <fullName evidence="1">Uncharacterized protein</fullName>
    </submittedName>
</protein>
<name>A0ACB9QSU4_9MYRT</name>
<proteinExistence type="predicted"/>
<dbReference type="Proteomes" id="UP001057402">
    <property type="component" value="Chromosome 5"/>
</dbReference>
<comment type="caution">
    <text evidence="1">The sequence shown here is derived from an EMBL/GenBank/DDBJ whole genome shotgun (WGS) entry which is preliminary data.</text>
</comment>
<evidence type="ECO:0000313" key="1">
    <source>
        <dbReference type="EMBL" id="KAI4369041.1"/>
    </source>
</evidence>
<accession>A0ACB9QSU4</accession>
<evidence type="ECO:0000313" key="2">
    <source>
        <dbReference type="Proteomes" id="UP001057402"/>
    </source>
</evidence>
<keyword evidence="2" id="KW-1185">Reference proteome</keyword>
<organism evidence="1 2">
    <name type="scientific">Melastoma candidum</name>
    <dbReference type="NCBI Taxonomy" id="119954"/>
    <lineage>
        <taxon>Eukaryota</taxon>
        <taxon>Viridiplantae</taxon>
        <taxon>Streptophyta</taxon>
        <taxon>Embryophyta</taxon>
        <taxon>Tracheophyta</taxon>
        <taxon>Spermatophyta</taxon>
        <taxon>Magnoliopsida</taxon>
        <taxon>eudicotyledons</taxon>
        <taxon>Gunneridae</taxon>
        <taxon>Pentapetalae</taxon>
        <taxon>rosids</taxon>
        <taxon>malvids</taxon>
        <taxon>Myrtales</taxon>
        <taxon>Melastomataceae</taxon>
        <taxon>Melastomatoideae</taxon>
        <taxon>Melastomateae</taxon>
        <taxon>Melastoma</taxon>
    </lineage>
</organism>
<sequence length="150" mass="16544">MGLEGKLEADVEVNASVDTVFKLLAEEVHHIPNASPGYIQGVEVQEGDWATSGSVKQWSYTIDGKKEVYKEKVEVDKENKTVVMAGVGGDVLEKYKSFTIIKQAVEEGGSAKVKVQVVYEKFKETDPDPENYLNLIVNVLKETDAHISAK</sequence>
<reference evidence="2" key="1">
    <citation type="journal article" date="2023" name="Front. Plant Sci.">
        <title>Chromosomal-level genome assembly of Melastoma candidum provides insights into trichome evolution.</title>
        <authorList>
            <person name="Zhong Y."/>
            <person name="Wu W."/>
            <person name="Sun C."/>
            <person name="Zou P."/>
            <person name="Liu Y."/>
            <person name="Dai S."/>
            <person name="Zhou R."/>
        </authorList>
    </citation>
    <scope>NUCLEOTIDE SEQUENCE [LARGE SCALE GENOMIC DNA]</scope>
</reference>
<gene>
    <name evidence="1" type="ORF">MLD38_017533</name>
</gene>
<dbReference type="EMBL" id="CM042884">
    <property type="protein sequence ID" value="KAI4369041.1"/>
    <property type="molecule type" value="Genomic_DNA"/>
</dbReference>